<dbReference type="Proteomes" id="UP001165267">
    <property type="component" value="Unassembled WGS sequence"/>
</dbReference>
<reference evidence="2" key="1">
    <citation type="submission" date="2022-07" db="EMBL/GenBank/DDBJ databases">
        <authorList>
            <person name="Xamxidin M."/>
        </authorList>
    </citation>
    <scope>NUCLEOTIDE SEQUENCE</scope>
    <source>
        <strain evidence="2">YS8-69</strain>
    </source>
</reference>
<accession>A0ABT1XGX2</accession>
<name>A0ABT1XGX2_9BURK</name>
<sequence>MKYSIALLLTLAVTTAFATPPDPFSKWTPKGWKRIALATGDLNADGMEDAAIVLDQIKRLPKVGRLPPRRMLMLLSTPAGLEKALSRDDLLPSAYQEDALCWLDPLLEPDAVKIAEGTLTLAFHHGTSCGSYDTFTEKFAFRLEGARLQLSAYELFQASRSSGDIEQIKVDYVLGSLRTSYGENLFDESQKANTKVEVLQNTVPLHLDEMSLNCNPEKVADMENWCE</sequence>
<feature type="chain" id="PRO_5047175476" evidence="1">
    <location>
        <begin position="19"/>
        <end position="227"/>
    </location>
</feature>
<dbReference type="EMBL" id="JANKHG010000016">
    <property type="protein sequence ID" value="MCR2746131.1"/>
    <property type="molecule type" value="Genomic_DNA"/>
</dbReference>
<feature type="signal peptide" evidence="1">
    <location>
        <begin position="1"/>
        <end position="18"/>
    </location>
</feature>
<evidence type="ECO:0000313" key="2">
    <source>
        <dbReference type="EMBL" id="MCR2746131.1"/>
    </source>
</evidence>
<evidence type="ECO:0000256" key="1">
    <source>
        <dbReference type="SAM" id="SignalP"/>
    </source>
</evidence>
<keyword evidence="1" id="KW-0732">Signal</keyword>
<gene>
    <name evidence="2" type="ORF">NSP04_05685</name>
</gene>
<protein>
    <submittedName>
        <fullName evidence="2">Uncharacterized protein</fullName>
    </submittedName>
</protein>
<proteinExistence type="predicted"/>
<keyword evidence="3" id="KW-1185">Reference proteome</keyword>
<comment type="caution">
    <text evidence="2">The sequence shown here is derived from an EMBL/GenBank/DDBJ whole genome shotgun (WGS) entry which is preliminary data.</text>
</comment>
<dbReference type="RefSeq" id="WP_257511376.1">
    <property type="nucleotide sequence ID" value="NZ_JANKHG010000016.1"/>
</dbReference>
<organism evidence="2 3">
    <name type="scientific">Limnobacter parvus</name>
    <dbReference type="NCBI Taxonomy" id="2939690"/>
    <lineage>
        <taxon>Bacteria</taxon>
        <taxon>Pseudomonadati</taxon>
        <taxon>Pseudomonadota</taxon>
        <taxon>Betaproteobacteria</taxon>
        <taxon>Burkholderiales</taxon>
        <taxon>Burkholderiaceae</taxon>
        <taxon>Limnobacter</taxon>
    </lineage>
</organism>
<evidence type="ECO:0000313" key="3">
    <source>
        <dbReference type="Proteomes" id="UP001165267"/>
    </source>
</evidence>